<dbReference type="AlphaFoldDB" id="A0A7C9BED5"/>
<feature type="region of interest" description="Disordered" evidence="1">
    <location>
        <begin position="248"/>
        <end position="268"/>
    </location>
</feature>
<comment type="caution">
    <text evidence="2">The sequence shown here is derived from an EMBL/GenBank/DDBJ whole genome shotgun (WGS) entry which is preliminary data.</text>
</comment>
<proteinExistence type="predicted"/>
<evidence type="ECO:0000256" key="1">
    <source>
        <dbReference type="SAM" id="MobiDB-lite"/>
    </source>
</evidence>
<evidence type="ECO:0000313" key="2">
    <source>
        <dbReference type="EMBL" id="MPR31834.1"/>
    </source>
</evidence>
<accession>A0A7C9BED5</accession>
<reference evidence="2 3" key="1">
    <citation type="submission" date="2019-10" db="EMBL/GenBank/DDBJ databases">
        <title>Draft Genome Sequence of Cytophagaceae sp. SJW1-29.</title>
        <authorList>
            <person name="Choi A."/>
        </authorList>
    </citation>
    <scope>NUCLEOTIDE SEQUENCE [LARGE SCALE GENOMIC DNA]</scope>
    <source>
        <strain evidence="2 3">SJW1-29</strain>
    </source>
</reference>
<name>A0A7C9BED5_9BACT</name>
<dbReference type="InterPro" id="IPR036086">
    <property type="entry name" value="ParB/Sulfiredoxin_sf"/>
</dbReference>
<dbReference type="Proteomes" id="UP000479293">
    <property type="component" value="Unassembled WGS sequence"/>
</dbReference>
<dbReference type="RefSeq" id="WP_152755852.1">
    <property type="nucleotide sequence ID" value="NZ_WHLY01000001.1"/>
</dbReference>
<sequence>MKKYQNFLQDSRMIKDQGLMRHEEIRNKIKILPELEDLIPPLQNEEFGQLEVNILREGCREALLVWEVPEDSESARQGEYILIDGHNRYQICTKHGLDYRINLSTFVSFAEVKEYMIDNQLGRRNLSPEQISYLRGKKYNTQKLEKGKYTRENHKGQFDPYASRGEIKGKSIEQDIENLKSTHKGQIDPYEVGGTTAEKLAEQFNVSPKTIKRDADFAIGIDSMNAELRKDVLGGKVKMRKSDIIALARGDASEPTTPKPELNQESNSERVQLIKEINELAGKLRNGSQSVSKLCDKIIQATEKLKGIES</sequence>
<dbReference type="EMBL" id="WHLY01000001">
    <property type="protein sequence ID" value="MPR31834.1"/>
    <property type="molecule type" value="Genomic_DNA"/>
</dbReference>
<organism evidence="2 3">
    <name type="scientific">Salmonirosea aquatica</name>
    <dbReference type="NCBI Taxonomy" id="2654236"/>
    <lineage>
        <taxon>Bacteria</taxon>
        <taxon>Pseudomonadati</taxon>
        <taxon>Bacteroidota</taxon>
        <taxon>Cytophagia</taxon>
        <taxon>Cytophagales</taxon>
        <taxon>Spirosomataceae</taxon>
        <taxon>Salmonirosea</taxon>
    </lineage>
</organism>
<dbReference type="SUPFAM" id="SSF110849">
    <property type="entry name" value="ParB/Sulfiredoxin"/>
    <property type="match status" value="1"/>
</dbReference>
<gene>
    <name evidence="2" type="ORF">GBK04_00335</name>
</gene>
<protein>
    <recommendedName>
        <fullName evidence="4">ParB/Sulfiredoxin domain-containing protein</fullName>
    </recommendedName>
</protein>
<evidence type="ECO:0008006" key="4">
    <source>
        <dbReference type="Google" id="ProtNLM"/>
    </source>
</evidence>
<evidence type="ECO:0000313" key="3">
    <source>
        <dbReference type="Proteomes" id="UP000479293"/>
    </source>
</evidence>
<keyword evidence="3" id="KW-1185">Reference proteome</keyword>